<comment type="caution">
    <text evidence="1">The sequence shown here is derived from an EMBL/GenBank/DDBJ whole genome shotgun (WGS) entry which is preliminary data.</text>
</comment>
<evidence type="ECO:0000313" key="2">
    <source>
        <dbReference type="Proteomes" id="UP000289437"/>
    </source>
</evidence>
<dbReference type="EMBL" id="RDSM01000003">
    <property type="protein sequence ID" value="RXH55376.1"/>
    <property type="molecule type" value="Genomic_DNA"/>
</dbReference>
<organism evidence="1 2">
    <name type="scientific">Granulicella sibirica</name>
    <dbReference type="NCBI Taxonomy" id="2479048"/>
    <lineage>
        <taxon>Bacteria</taxon>
        <taxon>Pseudomonadati</taxon>
        <taxon>Acidobacteriota</taxon>
        <taxon>Terriglobia</taxon>
        <taxon>Terriglobales</taxon>
        <taxon>Acidobacteriaceae</taxon>
        <taxon>Granulicella</taxon>
    </lineage>
</organism>
<name>A0A4Q0T1R2_9BACT</name>
<proteinExistence type="predicted"/>
<keyword evidence="2" id="KW-1185">Reference proteome</keyword>
<accession>A0A4Q0T1R2</accession>
<reference evidence="1 2" key="1">
    <citation type="submission" date="2018-11" db="EMBL/GenBank/DDBJ databases">
        <authorList>
            <person name="Mardanov A.V."/>
            <person name="Ravin N.V."/>
            <person name="Dedysh S.N."/>
        </authorList>
    </citation>
    <scope>NUCLEOTIDE SEQUENCE [LARGE SCALE GENOMIC DNA]</scope>
    <source>
        <strain evidence="1 2">AF10</strain>
    </source>
</reference>
<dbReference type="AlphaFoldDB" id="A0A4Q0T1R2"/>
<dbReference type="RefSeq" id="WP_128915010.1">
    <property type="nucleotide sequence ID" value="NZ_RDSM01000003.1"/>
</dbReference>
<reference evidence="2" key="2">
    <citation type="submission" date="2019-02" db="EMBL/GenBank/DDBJ databases">
        <title>Granulicella sibirica sp. nov., a psychrotolerant acidobacterium isolated from an organic soil layer in forested tundra, West Siberia.</title>
        <authorList>
            <person name="Oshkin I.Y."/>
            <person name="Kulichevskaya I.S."/>
            <person name="Rijpstra W.I.C."/>
            <person name="Sinninghe Damste J.S."/>
            <person name="Rakitin A.L."/>
            <person name="Ravin N.V."/>
            <person name="Dedysh S.N."/>
        </authorList>
    </citation>
    <scope>NUCLEOTIDE SEQUENCE [LARGE SCALE GENOMIC DNA]</scope>
    <source>
        <strain evidence="2">AF10</strain>
    </source>
</reference>
<dbReference type="Proteomes" id="UP000289437">
    <property type="component" value="Unassembled WGS sequence"/>
</dbReference>
<gene>
    <name evidence="1" type="ORF">GRAN_4480</name>
</gene>
<sequence length="179" mass="19449">MKETIITESRSTAVINAPIEFVDIADWVFTLPDAEYVRCSPAHIAAGFTTSDDGRRMSLNVETIGGNLMVQHYVEDIGEPHHVRLLSTSDVIGPGGRTKSGVVWELSVKAIDANSCELTNHVIGKTTPEYWDHLGKSGVPFEVAQKAQDTASSAHNAQETPLFAKSMEAKALKKKQASK</sequence>
<dbReference type="OrthoDB" id="7554712at2"/>
<protein>
    <submittedName>
        <fullName evidence="1">Uncharacterized protein</fullName>
    </submittedName>
</protein>
<evidence type="ECO:0000313" key="1">
    <source>
        <dbReference type="EMBL" id="RXH55376.1"/>
    </source>
</evidence>